<dbReference type="EMBL" id="LKLZ01000003">
    <property type="protein sequence ID" value="KPN43668.1"/>
    <property type="molecule type" value="Genomic_DNA"/>
</dbReference>
<reference evidence="1 2" key="1">
    <citation type="submission" date="2015-10" db="EMBL/GenBank/DDBJ databases">
        <title>Resequencing of Lactobacillus plantarum WJL strain genome.</title>
        <authorList>
            <person name="Martino M.E."/>
        </authorList>
    </citation>
    <scope>NUCLEOTIDE SEQUENCE [LARGE SCALE GENOMIC DNA]</scope>
    <source>
        <strain evidence="1 2">WJL</strain>
    </source>
</reference>
<dbReference type="SMR" id="A0A837PCP5"/>
<name>A0A837PCP5_LACPN</name>
<dbReference type="RefSeq" id="WP_003641972.1">
    <property type="nucleotide sequence ID" value="NZ_AUTE01000013.1"/>
</dbReference>
<dbReference type="AlphaFoldDB" id="A0A837PCP5"/>
<proteinExistence type="predicted"/>
<sequence length="57" mass="6236">MKIKLTVLNEFEELTADAEKNISGGRRSRKNGIGYAIGYAFGAVERAVLGGSRDYNK</sequence>
<organism evidence="1 2">
    <name type="scientific">Lactiplantibacillus plantarum WJL</name>
    <dbReference type="NCBI Taxonomy" id="1350466"/>
    <lineage>
        <taxon>Bacteria</taxon>
        <taxon>Bacillati</taxon>
        <taxon>Bacillota</taxon>
        <taxon>Bacilli</taxon>
        <taxon>Lactobacillales</taxon>
        <taxon>Lactobacillaceae</taxon>
        <taxon>Lactiplantibacillus</taxon>
    </lineage>
</organism>
<dbReference type="Proteomes" id="UP000050511">
    <property type="component" value="Unassembled WGS sequence"/>
</dbReference>
<comment type="caution">
    <text evidence="1">The sequence shown here is derived from an EMBL/GenBank/DDBJ whole genome shotgun (WGS) entry which is preliminary data.</text>
</comment>
<accession>A0A837PCP5</accession>
<dbReference type="GeneID" id="77217046"/>
<evidence type="ECO:0000313" key="2">
    <source>
        <dbReference type="Proteomes" id="UP000050511"/>
    </source>
</evidence>
<evidence type="ECO:0000313" key="1">
    <source>
        <dbReference type="EMBL" id="KPN43668.1"/>
    </source>
</evidence>
<gene>
    <name evidence="1" type="ORF">WJL_0741</name>
</gene>
<protein>
    <submittedName>
        <fullName evidence="1">Putative bacteriocin peptide PlnK (Putative)</fullName>
    </submittedName>
</protein>